<feature type="compositionally biased region" description="Low complexity" evidence="15">
    <location>
        <begin position="22"/>
        <end position="40"/>
    </location>
</feature>
<evidence type="ECO:0000313" key="20">
    <source>
        <dbReference type="Proteomes" id="UP000006591"/>
    </source>
</evidence>
<protein>
    <recommendedName>
        <fullName evidence="10 14">Peroxisomal membrane protein PEX14</fullName>
    </recommendedName>
    <alternativeName>
        <fullName evidence="11 14">Peroxin-14</fullName>
    </alternativeName>
</protein>
<feature type="compositionally biased region" description="Polar residues" evidence="15">
    <location>
        <begin position="345"/>
        <end position="371"/>
    </location>
</feature>
<dbReference type="eggNOG" id="KOG2629">
    <property type="taxonomic scope" value="Eukaryota"/>
</dbReference>
<feature type="compositionally biased region" description="Polar residues" evidence="15">
    <location>
        <begin position="317"/>
        <end position="335"/>
    </location>
</feature>
<dbReference type="STRING" id="4536.A0A0E0H886"/>
<keyword evidence="4 16" id="KW-0812">Transmembrane</keyword>
<dbReference type="Pfam" id="PF23020">
    <property type="entry name" value="PEX14-like_2nd"/>
    <property type="match status" value="1"/>
</dbReference>
<evidence type="ECO:0000256" key="4">
    <source>
        <dbReference type="ARBA" id="ARBA00022692"/>
    </source>
</evidence>
<keyword evidence="5 14" id="KW-0653">Protein transport</keyword>
<comment type="subunit">
    <text evidence="13">Interacts with PEX13; forming the PEX13-PEX14 docking complex. Interacts with PEX5 (via WxxxF/Y motifs).</text>
</comment>
<keyword evidence="7" id="KW-0811">Translocation</keyword>
<evidence type="ECO:0000256" key="9">
    <source>
        <dbReference type="ARBA" id="ARBA00023140"/>
    </source>
</evidence>
<dbReference type="GO" id="GO:0005778">
    <property type="term" value="C:peroxisomal membrane"/>
    <property type="evidence" value="ECO:0007669"/>
    <property type="project" value="UniProtKB-SubCell"/>
</dbReference>
<dbReference type="EnsemblPlants" id="ONIVA05G00080.1">
    <property type="protein sequence ID" value="ONIVA05G00080.1"/>
    <property type="gene ID" value="ONIVA05G00080"/>
</dbReference>
<name>A0A0E0H886_ORYNI</name>
<evidence type="ECO:0000256" key="14">
    <source>
        <dbReference type="RuleBase" id="RU367032"/>
    </source>
</evidence>
<keyword evidence="6 16" id="KW-1133">Transmembrane helix</keyword>
<dbReference type="PANTHER" id="PTHR23058">
    <property type="entry name" value="PEROXISOMAL MEMBRANE PROTEIN PEX14"/>
    <property type="match status" value="1"/>
</dbReference>
<feature type="compositionally biased region" description="Pro residues" evidence="15">
    <location>
        <begin position="424"/>
        <end position="440"/>
    </location>
</feature>
<feature type="region of interest" description="Disordered" evidence="15">
    <location>
        <begin position="89"/>
        <end position="127"/>
    </location>
</feature>
<feature type="compositionally biased region" description="Low complexity" evidence="15">
    <location>
        <begin position="96"/>
        <end position="120"/>
    </location>
</feature>
<feature type="compositionally biased region" description="Polar residues" evidence="15">
    <location>
        <begin position="389"/>
        <end position="398"/>
    </location>
</feature>
<dbReference type="HOGENOM" id="CLU_038637_1_0_1"/>
<evidence type="ECO:0000256" key="3">
    <source>
        <dbReference type="ARBA" id="ARBA00022448"/>
    </source>
</evidence>
<dbReference type="InterPro" id="IPR006785">
    <property type="entry name" value="Pex14_N"/>
</dbReference>
<sequence length="505" mass="54163">MATGDPNPTTTPPSQQLQGVVAGADPQPQSQQDAAANATPAAVAVREDYVQNAVKFLSHPKVRGSPVLYRRSFLEKKGLTKDEIDEAFRRVPDPQPSATATAAASPSPSQHPNNQNHSSTVVQPYAPRQPATPAGSIIVATQPKFSWYRAFVAAGLLLGFGVSAAVFVKKLLLPRLKSWIRKVVAEGDENEGRQIKSKIDEETAEAVKASASAVSAIAKTNQELLASKDEEKKILVTLTQALDSQAKELKSLCESLNHSRDSINITREDRFSQYRALEEHAPSAARNGPVNTPWRASQQTNMYGVPNSDFGSGRPSFASTHNEATPGSFSRSYVETSAAHRGDNRSSGSKPWEMQQYSQQRIGYGSNSQLSDDGCPETQDNYGGGPSYSYHQNQNQNGKAPAPDIQAEEARPSVYISGAEERSPPPPPQRRWVPPQPPGVVMPEAVAAIRQPKSLAKQPSSEASQEAAGETHANGASSSSPLPEEALVNGSDAGRSEIEEQAEAI</sequence>
<evidence type="ECO:0000259" key="18">
    <source>
        <dbReference type="Pfam" id="PF23020"/>
    </source>
</evidence>
<comment type="subcellular location">
    <subcellularLocation>
        <location evidence="1">Peroxisome membrane</location>
        <topology evidence="1">Single-pass membrane protein</topology>
    </subcellularLocation>
</comment>
<feature type="domain" description="Peroxisomal membrane protein PEX14 central plants" evidence="18">
    <location>
        <begin position="144"/>
        <end position="258"/>
    </location>
</feature>
<evidence type="ECO:0000256" key="12">
    <source>
        <dbReference type="ARBA" id="ARBA00053920"/>
    </source>
</evidence>
<dbReference type="InterPro" id="IPR036388">
    <property type="entry name" value="WH-like_DNA-bd_sf"/>
</dbReference>
<keyword evidence="9 14" id="KW-0576">Peroxisome</keyword>
<comment type="similarity">
    <text evidence="2 14">Belongs to the peroxin-14 family.</text>
</comment>
<dbReference type="FunFam" id="1.10.10.10:FF:000217">
    <property type="entry name" value="Peroxisomal membrane protein PEX14"/>
    <property type="match status" value="1"/>
</dbReference>
<dbReference type="PANTHER" id="PTHR23058:SF0">
    <property type="entry name" value="PEROXISOMAL MEMBRANE PROTEIN PEX14"/>
    <property type="match status" value="1"/>
</dbReference>
<evidence type="ECO:0000256" key="8">
    <source>
        <dbReference type="ARBA" id="ARBA00023136"/>
    </source>
</evidence>
<dbReference type="AlphaFoldDB" id="A0A0E0H886"/>
<accession>A0A0E0H886</accession>
<keyword evidence="3 14" id="KW-0813">Transport</keyword>
<reference evidence="19" key="1">
    <citation type="submission" date="2015-04" db="UniProtKB">
        <authorList>
            <consortium name="EnsemblPlants"/>
        </authorList>
    </citation>
    <scope>IDENTIFICATION</scope>
    <source>
        <strain evidence="19">SL10</strain>
    </source>
</reference>
<dbReference type="GO" id="GO:0005102">
    <property type="term" value="F:signaling receptor binding"/>
    <property type="evidence" value="ECO:0007669"/>
    <property type="project" value="TreeGrafter"/>
</dbReference>
<evidence type="ECO:0000256" key="10">
    <source>
        <dbReference type="ARBA" id="ARBA00029502"/>
    </source>
</evidence>
<feature type="domain" description="Peroxisome membrane anchor protein Pex14p N-terminal" evidence="17">
    <location>
        <begin position="46"/>
        <end position="90"/>
    </location>
</feature>
<evidence type="ECO:0000256" key="13">
    <source>
        <dbReference type="ARBA" id="ARBA00064754"/>
    </source>
</evidence>
<evidence type="ECO:0000256" key="6">
    <source>
        <dbReference type="ARBA" id="ARBA00022989"/>
    </source>
</evidence>
<evidence type="ECO:0000256" key="2">
    <source>
        <dbReference type="ARBA" id="ARBA00005443"/>
    </source>
</evidence>
<feature type="compositionally biased region" description="Polar residues" evidence="15">
    <location>
        <begin position="1"/>
        <end position="18"/>
    </location>
</feature>
<dbReference type="GO" id="GO:0016560">
    <property type="term" value="P:protein import into peroxisome matrix, docking"/>
    <property type="evidence" value="ECO:0007669"/>
    <property type="project" value="UniProtKB-UniRule"/>
</dbReference>
<dbReference type="Proteomes" id="UP000006591">
    <property type="component" value="Chromosome 5"/>
</dbReference>
<evidence type="ECO:0000259" key="17">
    <source>
        <dbReference type="Pfam" id="PF04695"/>
    </source>
</evidence>
<dbReference type="Gene3D" id="1.10.10.10">
    <property type="entry name" value="Winged helix-like DNA-binding domain superfamily/Winged helix DNA-binding domain"/>
    <property type="match status" value="1"/>
</dbReference>
<evidence type="ECO:0000256" key="11">
    <source>
        <dbReference type="ARBA" id="ARBA00029691"/>
    </source>
</evidence>
<feature type="transmembrane region" description="Helical" evidence="16">
    <location>
        <begin position="147"/>
        <end position="168"/>
    </location>
</feature>
<dbReference type="OMA" id="YPETQDN"/>
<keyword evidence="8 14" id="KW-0472">Membrane</keyword>
<reference evidence="19" key="2">
    <citation type="submission" date="2018-04" db="EMBL/GenBank/DDBJ databases">
        <title>OnivRS2 (Oryza nivara Reference Sequence Version 2).</title>
        <authorList>
            <person name="Zhang J."/>
            <person name="Kudrna D."/>
            <person name="Lee S."/>
            <person name="Talag J."/>
            <person name="Rajasekar S."/>
            <person name="Welchert J."/>
            <person name="Hsing Y.-I."/>
            <person name="Wing R.A."/>
        </authorList>
    </citation>
    <scope>NUCLEOTIDE SEQUENCE [LARGE SCALE GENOMIC DNA]</scope>
    <source>
        <strain evidence="19">SL10</strain>
    </source>
</reference>
<feature type="region of interest" description="Disordered" evidence="15">
    <location>
        <begin position="1"/>
        <end position="40"/>
    </location>
</feature>
<evidence type="ECO:0000256" key="15">
    <source>
        <dbReference type="SAM" id="MobiDB-lite"/>
    </source>
</evidence>
<dbReference type="Pfam" id="PF04695">
    <property type="entry name" value="Pex14_N"/>
    <property type="match status" value="1"/>
</dbReference>
<evidence type="ECO:0000256" key="5">
    <source>
        <dbReference type="ARBA" id="ARBA00022927"/>
    </source>
</evidence>
<organism evidence="19">
    <name type="scientific">Oryza nivara</name>
    <name type="common">Indian wild rice</name>
    <name type="synonym">Oryza sativa f. spontanea</name>
    <dbReference type="NCBI Taxonomy" id="4536"/>
    <lineage>
        <taxon>Eukaryota</taxon>
        <taxon>Viridiplantae</taxon>
        <taxon>Streptophyta</taxon>
        <taxon>Embryophyta</taxon>
        <taxon>Tracheophyta</taxon>
        <taxon>Spermatophyta</taxon>
        <taxon>Magnoliopsida</taxon>
        <taxon>Liliopsida</taxon>
        <taxon>Poales</taxon>
        <taxon>Poaceae</taxon>
        <taxon>BOP clade</taxon>
        <taxon>Oryzoideae</taxon>
        <taxon>Oryzeae</taxon>
        <taxon>Oryzinae</taxon>
        <taxon>Oryza</taxon>
    </lineage>
</organism>
<comment type="function">
    <text evidence="12 14">Component of the PEX13-PEX14 docking complex, a translocon channel that specifically mediates the import of peroxisomal cargo proteins bound to PEX5 receptor. The PEX13-PEX14 docking complex forms a large import pore which can be opened to a diameter of about 9 nm. Mechanistically, PEX5 receptor along with cargo proteins associates with the PEX14 subunit of the PEX13-PEX14 docking complex in the cytosol, leading to the insertion of the receptor into the organelle membrane with the concomitant translocation of the cargo into the peroxisome matrix.</text>
</comment>
<feature type="region of interest" description="Disordered" evidence="15">
    <location>
        <begin position="280"/>
        <end position="505"/>
    </location>
</feature>
<dbReference type="GO" id="GO:1990429">
    <property type="term" value="C:peroxisomal importomer complex"/>
    <property type="evidence" value="ECO:0007669"/>
    <property type="project" value="TreeGrafter"/>
</dbReference>
<evidence type="ECO:0000256" key="1">
    <source>
        <dbReference type="ARBA" id="ARBA00004549"/>
    </source>
</evidence>
<dbReference type="Gramene" id="ONIVA05G00080.1">
    <property type="protein sequence ID" value="ONIVA05G00080.1"/>
    <property type="gene ID" value="ONIVA05G00080"/>
</dbReference>
<proteinExistence type="inferred from homology"/>
<dbReference type="InterPro" id="IPR025655">
    <property type="entry name" value="PEX14"/>
</dbReference>
<evidence type="ECO:0000256" key="16">
    <source>
        <dbReference type="SAM" id="Phobius"/>
    </source>
</evidence>
<dbReference type="InterPro" id="IPR054154">
    <property type="entry name" value="PEX14-like_M_plants"/>
</dbReference>
<evidence type="ECO:0000256" key="7">
    <source>
        <dbReference type="ARBA" id="ARBA00023010"/>
    </source>
</evidence>
<evidence type="ECO:0000313" key="19">
    <source>
        <dbReference type="EnsemblPlants" id="ONIVA05G00080.1"/>
    </source>
</evidence>
<keyword evidence="20" id="KW-1185">Reference proteome</keyword>